<dbReference type="Pfam" id="PF01192">
    <property type="entry name" value="RNA_pol_Rpb6"/>
    <property type="match status" value="1"/>
</dbReference>
<keyword evidence="2" id="KW-0804">Transcription</keyword>
<evidence type="ECO:0000256" key="1">
    <source>
        <dbReference type="ARBA" id="ARBA00022478"/>
    </source>
</evidence>
<organism evidence="3">
    <name type="scientific">viral metagenome</name>
    <dbReference type="NCBI Taxonomy" id="1070528"/>
    <lineage>
        <taxon>unclassified sequences</taxon>
        <taxon>metagenomes</taxon>
        <taxon>organismal metagenomes</taxon>
    </lineage>
</organism>
<dbReference type="InterPro" id="IPR006110">
    <property type="entry name" value="Pol_omega/Rpo6/RPB6"/>
</dbReference>
<dbReference type="GO" id="GO:0006360">
    <property type="term" value="P:transcription by RNA polymerase I"/>
    <property type="evidence" value="ECO:0007669"/>
    <property type="project" value="TreeGrafter"/>
</dbReference>
<keyword evidence="1" id="KW-0240">DNA-directed RNA polymerase</keyword>
<dbReference type="PIRSF" id="PIRSF000778">
    <property type="entry name" value="RpoK/RPB6"/>
    <property type="match status" value="1"/>
</dbReference>
<sequence>MDLHPEVKPVFRAEVAEMVKQPRITQPFFTKYEYTTLVAVRAQQLAEGAKPLIDLKGLKTSDPMFVWTVAKKEIAERKLPYIIRRQLPNNTSEFWSTQEMEIMW</sequence>
<dbReference type="SMART" id="SM01409">
    <property type="entry name" value="RNA_pol_Rpb6"/>
    <property type="match status" value="1"/>
</dbReference>
<dbReference type="AlphaFoldDB" id="A0A6C0F4A9"/>
<dbReference type="GO" id="GO:0005736">
    <property type="term" value="C:RNA polymerase I complex"/>
    <property type="evidence" value="ECO:0007669"/>
    <property type="project" value="TreeGrafter"/>
</dbReference>
<dbReference type="GO" id="GO:0005666">
    <property type="term" value="C:RNA polymerase III complex"/>
    <property type="evidence" value="ECO:0007669"/>
    <property type="project" value="TreeGrafter"/>
</dbReference>
<dbReference type="GO" id="GO:0006366">
    <property type="term" value="P:transcription by RNA polymerase II"/>
    <property type="evidence" value="ECO:0007669"/>
    <property type="project" value="TreeGrafter"/>
</dbReference>
<evidence type="ECO:0000313" key="3">
    <source>
        <dbReference type="EMBL" id="QHT35473.1"/>
    </source>
</evidence>
<dbReference type="PANTHER" id="PTHR47227:SF5">
    <property type="entry name" value="DNA-DIRECTED RNA POLYMERASES I, II, AND III SUBUNIT RPABC2"/>
    <property type="match status" value="1"/>
</dbReference>
<dbReference type="GO" id="GO:0042797">
    <property type="term" value="P:tRNA transcription by RNA polymerase III"/>
    <property type="evidence" value="ECO:0007669"/>
    <property type="project" value="TreeGrafter"/>
</dbReference>
<dbReference type="GO" id="GO:0003899">
    <property type="term" value="F:DNA-directed RNA polymerase activity"/>
    <property type="evidence" value="ECO:0007669"/>
    <property type="project" value="InterPro"/>
</dbReference>
<protein>
    <submittedName>
        <fullName evidence="3">Uncharacterized protein</fullName>
    </submittedName>
</protein>
<dbReference type="InterPro" id="IPR036161">
    <property type="entry name" value="RPB6/omega-like_sf"/>
</dbReference>
<dbReference type="Gene3D" id="3.90.940.10">
    <property type="match status" value="1"/>
</dbReference>
<dbReference type="GO" id="GO:0003677">
    <property type="term" value="F:DNA binding"/>
    <property type="evidence" value="ECO:0007669"/>
    <property type="project" value="InterPro"/>
</dbReference>
<dbReference type="EMBL" id="MN739021">
    <property type="protein sequence ID" value="QHT35473.1"/>
    <property type="molecule type" value="Genomic_DNA"/>
</dbReference>
<dbReference type="SUPFAM" id="SSF63562">
    <property type="entry name" value="RPB6/omega subunit-like"/>
    <property type="match status" value="1"/>
</dbReference>
<name>A0A6C0F4A9_9ZZZZ</name>
<proteinExistence type="predicted"/>
<evidence type="ECO:0000256" key="2">
    <source>
        <dbReference type="ARBA" id="ARBA00023163"/>
    </source>
</evidence>
<accession>A0A6C0F4A9</accession>
<dbReference type="PANTHER" id="PTHR47227">
    <property type="entry name" value="DNA-DIRECTED RNA POLYMERASE SUBUNIT K"/>
    <property type="match status" value="1"/>
</dbReference>
<dbReference type="InterPro" id="IPR006111">
    <property type="entry name" value="Rpo6/Rpb6"/>
</dbReference>
<dbReference type="GO" id="GO:0005665">
    <property type="term" value="C:RNA polymerase II, core complex"/>
    <property type="evidence" value="ECO:0007669"/>
    <property type="project" value="TreeGrafter"/>
</dbReference>
<reference evidence="3" key="1">
    <citation type="journal article" date="2020" name="Nature">
        <title>Giant virus diversity and host interactions through global metagenomics.</title>
        <authorList>
            <person name="Schulz F."/>
            <person name="Roux S."/>
            <person name="Paez-Espino D."/>
            <person name="Jungbluth S."/>
            <person name="Walsh D.A."/>
            <person name="Denef V.J."/>
            <person name="McMahon K.D."/>
            <person name="Konstantinidis K.T."/>
            <person name="Eloe-Fadrosh E.A."/>
            <person name="Kyrpides N.C."/>
            <person name="Woyke T."/>
        </authorList>
    </citation>
    <scope>NUCLEOTIDE SEQUENCE</scope>
    <source>
        <strain evidence="3">GVMAG-M-3300009180-45</strain>
    </source>
</reference>